<dbReference type="AlphaFoldDB" id="A0A7J7L0M3"/>
<name>A0A7J7L0M3_9MAGN</name>
<organism evidence="1 2">
    <name type="scientific">Kingdonia uniflora</name>
    <dbReference type="NCBI Taxonomy" id="39325"/>
    <lineage>
        <taxon>Eukaryota</taxon>
        <taxon>Viridiplantae</taxon>
        <taxon>Streptophyta</taxon>
        <taxon>Embryophyta</taxon>
        <taxon>Tracheophyta</taxon>
        <taxon>Spermatophyta</taxon>
        <taxon>Magnoliopsida</taxon>
        <taxon>Ranunculales</taxon>
        <taxon>Circaeasteraceae</taxon>
        <taxon>Kingdonia</taxon>
    </lineage>
</organism>
<protein>
    <submittedName>
        <fullName evidence="1">Uncharacterized protein</fullName>
    </submittedName>
</protein>
<proteinExistence type="predicted"/>
<evidence type="ECO:0000313" key="2">
    <source>
        <dbReference type="Proteomes" id="UP000541444"/>
    </source>
</evidence>
<sequence length="58" mass="7042">SYSLCRYFRIHKINHFGVPHKEYPAYLQVIKAKKGSRKEVTPMFIHILLPVHRHWIRT</sequence>
<accession>A0A7J7L0M3</accession>
<dbReference type="EMBL" id="JACGCM010002757">
    <property type="protein sequence ID" value="KAF6136138.1"/>
    <property type="molecule type" value="Genomic_DNA"/>
</dbReference>
<feature type="non-terminal residue" evidence="1">
    <location>
        <position position="58"/>
    </location>
</feature>
<gene>
    <name evidence="1" type="ORF">GIB67_030186</name>
</gene>
<evidence type="ECO:0000313" key="1">
    <source>
        <dbReference type="EMBL" id="KAF6136138.1"/>
    </source>
</evidence>
<keyword evidence="2" id="KW-1185">Reference proteome</keyword>
<comment type="caution">
    <text evidence="1">The sequence shown here is derived from an EMBL/GenBank/DDBJ whole genome shotgun (WGS) entry which is preliminary data.</text>
</comment>
<reference evidence="1 2" key="1">
    <citation type="journal article" date="2020" name="IScience">
        <title>Genome Sequencing of the Endangered Kingdonia uniflora (Circaeasteraceae, Ranunculales) Reveals Potential Mechanisms of Evolutionary Specialization.</title>
        <authorList>
            <person name="Sun Y."/>
            <person name="Deng T."/>
            <person name="Zhang A."/>
            <person name="Moore M.J."/>
            <person name="Landis J.B."/>
            <person name="Lin N."/>
            <person name="Zhang H."/>
            <person name="Zhang X."/>
            <person name="Huang J."/>
            <person name="Zhang X."/>
            <person name="Sun H."/>
            <person name="Wang H."/>
        </authorList>
    </citation>
    <scope>NUCLEOTIDE SEQUENCE [LARGE SCALE GENOMIC DNA]</scope>
    <source>
        <strain evidence="1">TB1705</strain>
        <tissue evidence="1">Leaf</tissue>
    </source>
</reference>
<dbReference type="Proteomes" id="UP000541444">
    <property type="component" value="Unassembled WGS sequence"/>
</dbReference>